<reference evidence="2" key="2">
    <citation type="journal article" date="2015" name="Fish Shellfish Immunol.">
        <title>Early steps in the European eel (Anguilla anguilla)-Vibrio vulnificus interaction in the gills: Role of the RtxA13 toxin.</title>
        <authorList>
            <person name="Callol A."/>
            <person name="Pajuelo D."/>
            <person name="Ebbesson L."/>
            <person name="Teles M."/>
            <person name="MacKenzie S."/>
            <person name="Amaro C."/>
        </authorList>
    </citation>
    <scope>NUCLEOTIDE SEQUENCE</scope>
</reference>
<accession>A0A0E9UBQ4</accession>
<evidence type="ECO:0000313" key="2">
    <source>
        <dbReference type="EMBL" id="JAH63246.1"/>
    </source>
</evidence>
<feature type="region of interest" description="Disordered" evidence="1">
    <location>
        <begin position="11"/>
        <end position="32"/>
    </location>
</feature>
<dbReference type="AlphaFoldDB" id="A0A0E9UBQ4"/>
<sequence>MCTYLMPGCAAEGSPHTPSPIRISLTLPTQIT</sequence>
<proteinExistence type="predicted"/>
<name>A0A0E9UBQ4_ANGAN</name>
<organism evidence="2">
    <name type="scientific">Anguilla anguilla</name>
    <name type="common">European freshwater eel</name>
    <name type="synonym">Muraena anguilla</name>
    <dbReference type="NCBI Taxonomy" id="7936"/>
    <lineage>
        <taxon>Eukaryota</taxon>
        <taxon>Metazoa</taxon>
        <taxon>Chordata</taxon>
        <taxon>Craniata</taxon>
        <taxon>Vertebrata</taxon>
        <taxon>Euteleostomi</taxon>
        <taxon>Actinopterygii</taxon>
        <taxon>Neopterygii</taxon>
        <taxon>Teleostei</taxon>
        <taxon>Anguilliformes</taxon>
        <taxon>Anguillidae</taxon>
        <taxon>Anguilla</taxon>
    </lineage>
</organism>
<evidence type="ECO:0000256" key="1">
    <source>
        <dbReference type="SAM" id="MobiDB-lite"/>
    </source>
</evidence>
<reference evidence="2" key="1">
    <citation type="submission" date="2014-11" db="EMBL/GenBank/DDBJ databases">
        <authorList>
            <person name="Amaro Gonzalez C."/>
        </authorList>
    </citation>
    <scope>NUCLEOTIDE SEQUENCE</scope>
</reference>
<dbReference type="EMBL" id="GBXM01045331">
    <property type="protein sequence ID" value="JAH63246.1"/>
    <property type="molecule type" value="Transcribed_RNA"/>
</dbReference>
<protein>
    <submittedName>
        <fullName evidence="2">Uncharacterized protein</fullName>
    </submittedName>
</protein>